<protein>
    <recommendedName>
        <fullName evidence="1">Heterokaryon incompatibility domain-containing protein</fullName>
    </recommendedName>
</protein>
<dbReference type="PANTHER" id="PTHR39596">
    <property type="match status" value="1"/>
</dbReference>
<proteinExistence type="predicted"/>
<dbReference type="AlphaFoldDB" id="A0A7C8R6Q7"/>
<name>A0A7C8R6Q7_ORBOL</name>
<organism evidence="2 3">
    <name type="scientific">Orbilia oligospora</name>
    <name type="common">Nematode-trapping fungus</name>
    <name type="synonym">Arthrobotrys oligospora</name>
    <dbReference type="NCBI Taxonomy" id="2813651"/>
    <lineage>
        <taxon>Eukaryota</taxon>
        <taxon>Fungi</taxon>
        <taxon>Dikarya</taxon>
        <taxon>Ascomycota</taxon>
        <taxon>Pezizomycotina</taxon>
        <taxon>Orbiliomycetes</taxon>
        <taxon>Orbiliales</taxon>
        <taxon>Orbiliaceae</taxon>
        <taxon>Orbilia</taxon>
    </lineage>
</organism>
<evidence type="ECO:0000259" key="1">
    <source>
        <dbReference type="Pfam" id="PF06985"/>
    </source>
</evidence>
<comment type="caution">
    <text evidence="2">The sequence shown here is derived from an EMBL/GenBank/DDBJ whole genome shotgun (WGS) entry which is preliminary data.</text>
</comment>
<gene>
    <name evidence="2" type="ORF">TWF970_007833</name>
</gene>
<feature type="domain" description="Heterokaryon incompatibility" evidence="1">
    <location>
        <begin position="324"/>
        <end position="413"/>
    </location>
</feature>
<evidence type="ECO:0000313" key="2">
    <source>
        <dbReference type="EMBL" id="KAF3274572.1"/>
    </source>
</evidence>
<dbReference type="InterPro" id="IPR010730">
    <property type="entry name" value="HET"/>
</dbReference>
<reference evidence="2 3" key="1">
    <citation type="submission" date="2020-01" db="EMBL/GenBank/DDBJ databases">
        <authorList>
            <person name="Palmer J.M."/>
        </authorList>
    </citation>
    <scope>NUCLEOTIDE SEQUENCE [LARGE SCALE GENOMIC DNA]</scope>
    <source>
        <strain evidence="2 3">TWF970</strain>
    </source>
</reference>
<dbReference type="Proteomes" id="UP000474640">
    <property type="component" value="Unassembled WGS sequence"/>
</dbReference>
<sequence>MEHLPLPRGKKHLKIPNLALETYTRKKDVPWADYPQSKGWTSEQLRGDENFGGRSPAEVQSFFQVWLYFGTVIEVLAIVGVHTKYSDFLDPTGKFVSTRKLPGFVLKWKEKVGYESPESAISPKKLSDFTAKICRILKTVNSIIMIYNESKNGTSQKPSVIPVTELTWISMNSLYHALTLAMCEFHHIPGHSGHLWASSNLLKSHILMKGWCPSDVEAMMENLSIDGHYYIASLDTRIGEENISHDICTPKVCKARTVNPNTYRQVHSPPCTGDCNGSIATDVQSVMEIVERGQVPVHRWDPVARVLKVKGADMLRRGKAEPSYIVLSHVWSDGLGNLKENSLLQCQLDEIQKYIDTLSGWEGLKGQPQYFWLDTLCIPVGPSPERRKIKKMAISQMAHIYAAASAVLVISSSFKAIKPSGSASIDNGLGSYLANWNRRLWTFQEGMLANKLVFLYADGEMEFSQNRPGTRGGRLVEGGCCVDFPSRCVEAMSLFYFFPYLRRDNRGYYLRNPVPSLSWSVNRRYEMLSGTMNSMRRRSTSWLSDQTLCVGTSLSMNVKRLVAVEQEMRIDEGVGDREHVNDARLSIRRMEAFLKIQKVVQRGIIFNSEPRIDEDGYRWAPASFLGFSGGRDGTFLNSKAIVSENGRGLYVKGGGASFTIGESTSIDHGTPIIVSIKNARAGMEPIKLRVCPIQPPSSTRPFGWRPGGHYGIILDSDLENVADDLNQLKRFFGGHSLDSSFPSDEFRMRSWFEKLFEGINPGSVRFTAVLGDIKARFKPSVLSQTDRIQIVHNCLAAVTLLNPESVLHLKTEVHKDPETPQLPKHLKLKMGKSLIPEEDPRLIFHRFPKDTEMQDSPRGWIDIGGFPVPSVRFAPGYEDLGDLDGAFSRSYLDPKLTKDFDVESLAGSEDEKTPSEFESLLDEVDESDPVEIDESSSDWVDEESVQSGDEIDDLELEGEYLPRFILPSVISCSISIGEFDYQEDIDQFWEALNSTENEDEPSDWEPLYARGNKLPEFVTATNHDSEKEIVLEVEGTLRVERSGWYIL</sequence>
<dbReference type="PANTHER" id="PTHR39596:SF3">
    <property type="entry name" value="HETEROKARYON INCOMPATIBILITY DOMAIN-CONTAINING PROTEIN"/>
    <property type="match status" value="1"/>
</dbReference>
<dbReference type="Pfam" id="PF06985">
    <property type="entry name" value="HET"/>
    <property type="match status" value="1"/>
</dbReference>
<evidence type="ECO:0000313" key="3">
    <source>
        <dbReference type="Proteomes" id="UP000474640"/>
    </source>
</evidence>
<accession>A0A7C8R6Q7</accession>
<dbReference type="OrthoDB" id="2426273at2759"/>
<dbReference type="EMBL" id="JAABOJ010000043">
    <property type="protein sequence ID" value="KAF3274572.1"/>
    <property type="molecule type" value="Genomic_DNA"/>
</dbReference>